<keyword evidence="2" id="KW-1185">Reference proteome</keyword>
<dbReference type="Proteomes" id="UP000005283">
    <property type="component" value="Unassembled WGS sequence"/>
</dbReference>
<name>D1W826_9BACT</name>
<organism evidence="1 2">
    <name type="scientific">Hoylesella buccalis ATCC 35310</name>
    <dbReference type="NCBI Taxonomy" id="679190"/>
    <lineage>
        <taxon>Bacteria</taxon>
        <taxon>Pseudomonadati</taxon>
        <taxon>Bacteroidota</taxon>
        <taxon>Bacteroidia</taxon>
        <taxon>Bacteroidales</taxon>
        <taxon>Prevotellaceae</taxon>
        <taxon>Hoylesella</taxon>
    </lineage>
</organism>
<evidence type="ECO:0000313" key="1">
    <source>
        <dbReference type="EMBL" id="EFA91388.1"/>
    </source>
</evidence>
<dbReference type="EMBL" id="ADEG01000090">
    <property type="protein sequence ID" value="EFA91388.1"/>
    <property type="molecule type" value="Genomic_DNA"/>
</dbReference>
<gene>
    <name evidence="1" type="ORF">HMPREF0650_0658</name>
</gene>
<dbReference type="RefSeq" id="WP_004350540.1">
    <property type="nucleotide sequence ID" value="NZ_ADEG01000090.1"/>
</dbReference>
<protein>
    <submittedName>
        <fullName evidence="1">Uncharacterized protein</fullName>
    </submittedName>
</protein>
<dbReference type="STRING" id="679190.HMPREF0650_0658"/>
<dbReference type="AlphaFoldDB" id="D1W826"/>
<reference evidence="1 2" key="1">
    <citation type="submission" date="2009-12" db="EMBL/GenBank/DDBJ databases">
        <title>Genome Sequence of Prevotella buccalis ATCC 35310.</title>
        <authorList>
            <person name="Durkin A.S."/>
            <person name="Madupu R."/>
            <person name="Torralba M."/>
            <person name="Methe B."/>
            <person name="Sutton G."/>
            <person name="Strausberg R.L."/>
            <person name="Nelson K.E."/>
        </authorList>
    </citation>
    <scope>NUCLEOTIDE SEQUENCE [LARGE SCALE GENOMIC DNA]</scope>
    <source>
        <strain evidence="1 2">ATCC 35310</strain>
    </source>
</reference>
<proteinExistence type="predicted"/>
<evidence type="ECO:0000313" key="2">
    <source>
        <dbReference type="Proteomes" id="UP000005283"/>
    </source>
</evidence>
<accession>D1W826</accession>
<sequence>MDKELTLEQLEYVAFVARKFCRAQDINDLFLQDEAEFTAIDHFRNRYNVLFKEHLSKCKTYLSSNEVQEILHTYNLDYKKFWRLYLFILDYTNISFSYIPTYEFYSARQLAKVLSCEISEGEELKIKVNGKSFSTINPFFKNKLSESLQIMSELNMSYMDGTVCISSDKDIQRYRVARMKFFKEMMSYFLMSKVTARFPSKVSFIGKFLYLAEISFDKRYWLGYEPRPIRECKKYEILQYEHHSINGIEYVAIPFDVGKNIADTIKKCKDKPNVKNSFYYFDIPTDY</sequence>
<comment type="caution">
    <text evidence="1">The sequence shown here is derived from an EMBL/GenBank/DDBJ whole genome shotgun (WGS) entry which is preliminary data.</text>
</comment>